<dbReference type="Proteomes" id="UP000828048">
    <property type="component" value="Chromosome 2"/>
</dbReference>
<evidence type="ECO:0000313" key="1">
    <source>
        <dbReference type="EMBL" id="KAH7836190.1"/>
    </source>
</evidence>
<reference evidence="1 2" key="1">
    <citation type="journal article" date="2021" name="Hortic Res">
        <title>High-quality reference genome and annotation aids understanding of berry development for evergreen blueberry (Vaccinium darrowii).</title>
        <authorList>
            <person name="Yu J."/>
            <person name="Hulse-Kemp A.M."/>
            <person name="Babiker E."/>
            <person name="Staton M."/>
        </authorList>
    </citation>
    <scope>NUCLEOTIDE SEQUENCE [LARGE SCALE GENOMIC DNA]</scope>
    <source>
        <strain evidence="2">cv. NJ 8807/NJ 8810</strain>
        <tissue evidence="1">Young leaf</tissue>
    </source>
</reference>
<proteinExistence type="predicted"/>
<name>A0ACB7X6P5_9ERIC</name>
<accession>A0ACB7X6P5</accession>
<sequence>MGFVGFLKFAFKCFDLLAWYASIRAIKNNSNSELRNLVAYWILFSLVSLFELAFVKLIEWVPFWPYMKLMAMCLLVLPNFNGASYVYECLLRPFLSVDARVVMKYFIRPKEDKSLNAENLLAMAERYVQENGSEALEKLLDRKSNHTKPDIGVEEFKAMTNTEEKETAAAIQGLLRFDTCGISATKYLLSSCRRNVIYHSPLFQSNHTKPDIGLEEIKAMTNAEEKETAAAIQVNTVGLYLFLLLIPIGVNCWSA</sequence>
<comment type="caution">
    <text evidence="1">The sequence shown here is derived from an EMBL/GenBank/DDBJ whole genome shotgun (WGS) entry which is preliminary data.</text>
</comment>
<gene>
    <name evidence="1" type="ORF">Vadar_033570</name>
</gene>
<evidence type="ECO:0000313" key="2">
    <source>
        <dbReference type="Proteomes" id="UP000828048"/>
    </source>
</evidence>
<keyword evidence="2" id="KW-1185">Reference proteome</keyword>
<dbReference type="EMBL" id="CM037152">
    <property type="protein sequence ID" value="KAH7836190.1"/>
    <property type="molecule type" value="Genomic_DNA"/>
</dbReference>
<organism evidence="1 2">
    <name type="scientific">Vaccinium darrowii</name>
    <dbReference type="NCBI Taxonomy" id="229202"/>
    <lineage>
        <taxon>Eukaryota</taxon>
        <taxon>Viridiplantae</taxon>
        <taxon>Streptophyta</taxon>
        <taxon>Embryophyta</taxon>
        <taxon>Tracheophyta</taxon>
        <taxon>Spermatophyta</taxon>
        <taxon>Magnoliopsida</taxon>
        <taxon>eudicotyledons</taxon>
        <taxon>Gunneridae</taxon>
        <taxon>Pentapetalae</taxon>
        <taxon>asterids</taxon>
        <taxon>Ericales</taxon>
        <taxon>Ericaceae</taxon>
        <taxon>Vaccinioideae</taxon>
        <taxon>Vaccinieae</taxon>
        <taxon>Vaccinium</taxon>
    </lineage>
</organism>
<protein>
    <submittedName>
        <fullName evidence="1">Uncharacterized protein</fullName>
    </submittedName>
</protein>